<feature type="domain" description="Histidine kinase/HSP90-like ATPase" evidence="11">
    <location>
        <begin position="324"/>
        <end position="416"/>
    </location>
</feature>
<name>A0A255EDL6_9ACTN</name>
<keyword evidence="7" id="KW-0067">ATP-binding</keyword>
<dbReference type="Gene3D" id="3.30.565.10">
    <property type="entry name" value="Histidine kinase-like ATPase, C-terminal domain"/>
    <property type="match status" value="1"/>
</dbReference>
<evidence type="ECO:0000256" key="6">
    <source>
        <dbReference type="ARBA" id="ARBA00022777"/>
    </source>
</evidence>
<keyword evidence="4" id="KW-0808">Transferase</keyword>
<feature type="coiled-coil region" evidence="9">
    <location>
        <begin position="194"/>
        <end position="221"/>
    </location>
</feature>
<dbReference type="InterPro" id="IPR003594">
    <property type="entry name" value="HATPase_dom"/>
</dbReference>
<dbReference type="EC" id="2.7.13.3" evidence="2"/>
<dbReference type="PANTHER" id="PTHR24421:SF10">
    <property type="entry name" value="NITRATE_NITRITE SENSOR PROTEIN NARQ"/>
    <property type="match status" value="1"/>
</dbReference>
<evidence type="ECO:0000256" key="9">
    <source>
        <dbReference type="SAM" id="Coils"/>
    </source>
</evidence>
<evidence type="ECO:0000256" key="5">
    <source>
        <dbReference type="ARBA" id="ARBA00022741"/>
    </source>
</evidence>
<feature type="transmembrane region" description="Helical" evidence="10">
    <location>
        <begin position="36"/>
        <end position="56"/>
    </location>
</feature>
<dbReference type="InterPro" id="IPR011712">
    <property type="entry name" value="Sig_transdc_His_kin_sub3_dim/P"/>
</dbReference>
<dbReference type="InterPro" id="IPR050482">
    <property type="entry name" value="Sensor_HK_TwoCompSys"/>
</dbReference>
<sequence>MRASGVRGGDPGSQPLPRWFQMLMRHPGEPLASRRVIVVVAIGAAVVLTVLSAALLPTIYPVPVALAFAISALHSAGLLLALVRPWWSVAVTALSIAVVVPLTAGDHGFPWPVPVVSLLAVTVTCLLLAVREPWPVASSAAALSVTLATGWGVLLGDPADGQPISGNLVTLFSILILVIAFGVVIRLWVASRARAIEQQQRAEAESERRQLVEERSRIARELHDVVAHSLSVISIQASTVHYRIDGVAPEVVAELDDITASAREALVEMRVLLQVLRQDETSQDLTPQPTLSRIPDLVESTRRSGRTVHFETSGNVDESVVSDVNSLTAYRIVQEALSNAVRHAPGSEISVRLAVTASNLTITVENTPPDSDPHLTGSGLGLRGMRERAGAVGGTVRTGPTPEGGWAVRAVIPLRRPTR</sequence>
<keyword evidence="10" id="KW-1133">Transmembrane helix</keyword>
<proteinExistence type="predicted"/>
<dbReference type="Proteomes" id="UP000216533">
    <property type="component" value="Unassembled WGS sequence"/>
</dbReference>
<evidence type="ECO:0000256" key="7">
    <source>
        <dbReference type="ARBA" id="ARBA00022840"/>
    </source>
</evidence>
<keyword evidence="10" id="KW-0812">Transmembrane</keyword>
<dbReference type="GO" id="GO:0016020">
    <property type="term" value="C:membrane"/>
    <property type="evidence" value="ECO:0007669"/>
    <property type="project" value="InterPro"/>
</dbReference>
<dbReference type="RefSeq" id="WP_094450724.1">
    <property type="nucleotide sequence ID" value="NZ_NMVI01000016.1"/>
</dbReference>
<dbReference type="GO" id="GO:0000155">
    <property type="term" value="F:phosphorelay sensor kinase activity"/>
    <property type="evidence" value="ECO:0007669"/>
    <property type="project" value="InterPro"/>
</dbReference>
<comment type="catalytic activity">
    <reaction evidence="1">
        <text>ATP + protein L-histidine = ADP + protein N-phospho-L-histidine.</text>
        <dbReference type="EC" id="2.7.13.3"/>
    </reaction>
</comment>
<protein>
    <recommendedName>
        <fullName evidence="2">histidine kinase</fullName>
        <ecNumber evidence="2">2.7.13.3</ecNumber>
    </recommendedName>
</protein>
<dbReference type="GO" id="GO:0046983">
    <property type="term" value="F:protein dimerization activity"/>
    <property type="evidence" value="ECO:0007669"/>
    <property type="project" value="InterPro"/>
</dbReference>
<feature type="transmembrane region" description="Helical" evidence="10">
    <location>
        <begin position="168"/>
        <end position="189"/>
    </location>
</feature>
<dbReference type="CDD" id="cd16917">
    <property type="entry name" value="HATPase_UhpB-NarQ-NarX-like"/>
    <property type="match status" value="1"/>
</dbReference>
<dbReference type="AlphaFoldDB" id="A0A255EDL6"/>
<keyword evidence="8" id="KW-0902">Two-component regulatory system</keyword>
<evidence type="ECO:0000313" key="13">
    <source>
        <dbReference type="Proteomes" id="UP000216533"/>
    </source>
</evidence>
<evidence type="ECO:0000256" key="4">
    <source>
        <dbReference type="ARBA" id="ARBA00022679"/>
    </source>
</evidence>
<evidence type="ECO:0000256" key="10">
    <source>
        <dbReference type="SAM" id="Phobius"/>
    </source>
</evidence>
<keyword evidence="10" id="KW-0472">Membrane</keyword>
<dbReference type="Pfam" id="PF07730">
    <property type="entry name" value="HisKA_3"/>
    <property type="match status" value="1"/>
</dbReference>
<keyword evidence="3" id="KW-0597">Phosphoprotein</keyword>
<gene>
    <name evidence="12" type="ORF">CGZ92_07245</name>
</gene>
<dbReference type="SUPFAM" id="SSF55874">
    <property type="entry name" value="ATPase domain of HSP90 chaperone/DNA topoisomerase II/histidine kinase"/>
    <property type="match status" value="1"/>
</dbReference>
<evidence type="ECO:0000256" key="3">
    <source>
        <dbReference type="ARBA" id="ARBA00022553"/>
    </source>
</evidence>
<evidence type="ECO:0000256" key="1">
    <source>
        <dbReference type="ARBA" id="ARBA00000085"/>
    </source>
</evidence>
<evidence type="ECO:0000259" key="11">
    <source>
        <dbReference type="SMART" id="SM00387"/>
    </source>
</evidence>
<keyword evidence="9" id="KW-0175">Coiled coil</keyword>
<feature type="transmembrane region" description="Helical" evidence="10">
    <location>
        <begin position="86"/>
        <end position="105"/>
    </location>
</feature>
<evidence type="ECO:0000256" key="8">
    <source>
        <dbReference type="ARBA" id="ARBA00023012"/>
    </source>
</evidence>
<accession>A0A255EDL6</accession>
<feature type="transmembrane region" description="Helical" evidence="10">
    <location>
        <begin position="111"/>
        <end position="129"/>
    </location>
</feature>
<dbReference type="InterPro" id="IPR036890">
    <property type="entry name" value="HATPase_C_sf"/>
</dbReference>
<keyword evidence="5" id="KW-0547">Nucleotide-binding</keyword>
<evidence type="ECO:0000256" key="2">
    <source>
        <dbReference type="ARBA" id="ARBA00012438"/>
    </source>
</evidence>
<keyword evidence="6 12" id="KW-0418">Kinase</keyword>
<dbReference type="Pfam" id="PF02518">
    <property type="entry name" value="HATPase_c"/>
    <property type="match status" value="1"/>
</dbReference>
<dbReference type="EMBL" id="NMVI01000016">
    <property type="protein sequence ID" value="OYN87502.1"/>
    <property type="molecule type" value="Genomic_DNA"/>
</dbReference>
<dbReference type="SMART" id="SM00387">
    <property type="entry name" value="HATPase_c"/>
    <property type="match status" value="1"/>
</dbReference>
<reference evidence="12 13" key="1">
    <citation type="submission" date="2017-07" db="EMBL/GenBank/DDBJ databases">
        <title>Draft whole genome sequences of clinical Proprionibacteriaceae strains.</title>
        <authorList>
            <person name="Bernier A.-M."/>
            <person name="Bernard K."/>
            <person name="Domingo M.-C."/>
        </authorList>
    </citation>
    <scope>NUCLEOTIDE SEQUENCE [LARGE SCALE GENOMIC DNA]</scope>
    <source>
        <strain evidence="12 13">NML 160184</strain>
    </source>
</reference>
<feature type="transmembrane region" description="Helical" evidence="10">
    <location>
        <begin position="136"/>
        <end position="156"/>
    </location>
</feature>
<dbReference type="GO" id="GO:0005524">
    <property type="term" value="F:ATP binding"/>
    <property type="evidence" value="ECO:0007669"/>
    <property type="project" value="UniProtKB-KW"/>
</dbReference>
<organism evidence="12 13">
    <name type="scientific">Parenemella sanctibonifatiensis</name>
    <dbReference type="NCBI Taxonomy" id="2016505"/>
    <lineage>
        <taxon>Bacteria</taxon>
        <taxon>Bacillati</taxon>
        <taxon>Actinomycetota</taxon>
        <taxon>Actinomycetes</taxon>
        <taxon>Propionibacteriales</taxon>
        <taxon>Propionibacteriaceae</taxon>
        <taxon>Parenemella</taxon>
    </lineage>
</organism>
<dbReference type="Gene3D" id="1.20.5.1930">
    <property type="match status" value="1"/>
</dbReference>
<dbReference type="PANTHER" id="PTHR24421">
    <property type="entry name" value="NITRATE/NITRITE SENSOR PROTEIN NARX-RELATED"/>
    <property type="match status" value="1"/>
</dbReference>
<feature type="transmembrane region" description="Helical" evidence="10">
    <location>
        <begin position="62"/>
        <end position="81"/>
    </location>
</feature>
<comment type="caution">
    <text evidence="12">The sequence shown here is derived from an EMBL/GenBank/DDBJ whole genome shotgun (WGS) entry which is preliminary data.</text>
</comment>
<evidence type="ECO:0000313" key="12">
    <source>
        <dbReference type="EMBL" id="OYN87502.1"/>
    </source>
</evidence>